<accession>A0A1G8C307</accession>
<sequence length="361" mass="41487">MFKKIIGAYLFLLGSLSVFGQKIIYSTGKVVDISSCIASSNRIRTIMDDNEEGISTYYLIQKDDGSDLVINQEQVFYYDVGAPDFESEGYIRFRDKQTNLVGLYNDKGEIVLLPIYSSLSRVHNGVLYALSDVKVRNIGRSGDDHIVFEGGKTRLIKPDGTVLVDEMLEPNKVLDMYSLSITDQPIQDECYSSLLGVNSKYYNFLNLEGYFKKFIEEEFLPKSKGKEWLDFTNENTIVNIEIDNGSIGDYEVGKGGALLSKYGRELKRLFKLVDQVGEESIKLSYGVDNWGGYVDDGQIDIEDFVYYYNTTNVWRRELFPMFELIVKEENQGKYRNNHFDFFRDKKGEMVLYKITLRGNFL</sequence>
<name>A0A1G8C307_9FLAO</name>
<dbReference type="AlphaFoldDB" id="A0A1G8C307"/>
<protein>
    <recommendedName>
        <fullName evidence="3">WG containing repeat-containing protein</fullName>
    </recommendedName>
</protein>
<evidence type="ECO:0000313" key="1">
    <source>
        <dbReference type="EMBL" id="SDH39698.1"/>
    </source>
</evidence>
<organism evidence="1 2">
    <name type="scientific">Myroides phaeus</name>
    <dbReference type="NCBI Taxonomy" id="702745"/>
    <lineage>
        <taxon>Bacteria</taxon>
        <taxon>Pseudomonadati</taxon>
        <taxon>Bacteroidota</taxon>
        <taxon>Flavobacteriia</taxon>
        <taxon>Flavobacteriales</taxon>
        <taxon>Flavobacteriaceae</taxon>
        <taxon>Myroides</taxon>
    </lineage>
</organism>
<reference evidence="2" key="1">
    <citation type="submission" date="2016-10" db="EMBL/GenBank/DDBJ databases">
        <authorList>
            <person name="Varghese N."/>
            <person name="Submissions S."/>
        </authorList>
    </citation>
    <scope>NUCLEOTIDE SEQUENCE [LARGE SCALE GENOMIC DNA]</scope>
    <source>
        <strain evidence="2">DSM 23313</strain>
    </source>
</reference>
<dbReference type="EMBL" id="FNDQ01000003">
    <property type="protein sequence ID" value="SDH39698.1"/>
    <property type="molecule type" value="Genomic_DNA"/>
</dbReference>
<evidence type="ECO:0008006" key="3">
    <source>
        <dbReference type="Google" id="ProtNLM"/>
    </source>
</evidence>
<proteinExistence type="predicted"/>
<evidence type="ECO:0000313" key="2">
    <source>
        <dbReference type="Proteomes" id="UP000243588"/>
    </source>
</evidence>
<dbReference type="STRING" id="702745.SAMN05421818_10393"/>
<gene>
    <name evidence="1" type="ORF">SAMN05421818_10393</name>
</gene>
<dbReference type="RefSeq" id="WP_090405644.1">
    <property type="nucleotide sequence ID" value="NZ_FNDQ01000003.1"/>
</dbReference>
<dbReference type="Proteomes" id="UP000243588">
    <property type="component" value="Unassembled WGS sequence"/>
</dbReference>
<keyword evidence="2" id="KW-1185">Reference proteome</keyword>